<accession>A0A9N9U309</accession>
<dbReference type="OrthoDB" id="5222624at2759"/>
<feature type="region of interest" description="Disordered" evidence="1">
    <location>
        <begin position="171"/>
        <end position="270"/>
    </location>
</feature>
<comment type="caution">
    <text evidence="3">The sequence shown here is derived from an EMBL/GenBank/DDBJ whole genome shotgun (WGS) entry which is preliminary data.</text>
</comment>
<protein>
    <submittedName>
        <fullName evidence="3">Uncharacterized protein</fullName>
    </submittedName>
</protein>
<gene>
    <name evidence="3" type="ORF">CBYS24578_00000542</name>
</gene>
<reference evidence="3" key="1">
    <citation type="submission" date="2021-10" db="EMBL/GenBank/DDBJ databases">
        <authorList>
            <person name="Piombo E."/>
        </authorList>
    </citation>
    <scope>NUCLEOTIDE SEQUENCE</scope>
</reference>
<feature type="compositionally biased region" description="Polar residues" evidence="1">
    <location>
        <begin position="93"/>
        <end position="135"/>
    </location>
</feature>
<dbReference type="Proteomes" id="UP000754883">
    <property type="component" value="Unassembled WGS sequence"/>
</dbReference>
<name>A0A9N9U309_9HYPO</name>
<dbReference type="AlphaFoldDB" id="A0A9N9U309"/>
<keyword evidence="2" id="KW-0812">Transmembrane</keyword>
<evidence type="ECO:0000256" key="1">
    <source>
        <dbReference type="SAM" id="MobiDB-lite"/>
    </source>
</evidence>
<evidence type="ECO:0000256" key="2">
    <source>
        <dbReference type="SAM" id="Phobius"/>
    </source>
</evidence>
<dbReference type="EMBL" id="CABFNO020001240">
    <property type="protein sequence ID" value="CAG9971589.1"/>
    <property type="molecule type" value="Genomic_DNA"/>
</dbReference>
<proteinExistence type="predicted"/>
<organism evidence="3 4">
    <name type="scientific">Clonostachys byssicola</name>
    <dbReference type="NCBI Taxonomy" id="160290"/>
    <lineage>
        <taxon>Eukaryota</taxon>
        <taxon>Fungi</taxon>
        <taxon>Dikarya</taxon>
        <taxon>Ascomycota</taxon>
        <taxon>Pezizomycotina</taxon>
        <taxon>Sordariomycetes</taxon>
        <taxon>Hypocreomycetidae</taxon>
        <taxon>Hypocreales</taxon>
        <taxon>Bionectriaceae</taxon>
        <taxon>Clonostachys</taxon>
    </lineage>
</organism>
<feature type="region of interest" description="Disordered" evidence="1">
    <location>
        <begin position="87"/>
        <end position="156"/>
    </location>
</feature>
<evidence type="ECO:0000313" key="3">
    <source>
        <dbReference type="EMBL" id="CAG9971589.1"/>
    </source>
</evidence>
<keyword evidence="2" id="KW-1133">Transmembrane helix</keyword>
<feature type="transmembrane region" description="Helical" evidence="2">
    <location>
        <begin position="25"/>
        <end position="47"/>
    </location>
</feature>
<keyword evidence="2" id="KW-0472">Membrane</keyword>
<sequence>MAPTHNFMASLATRNLSSLDSPTSIGLIVFIAVAGAALLGLAIYLTVRHLKRRKYRQVAQMAISPNSITEFDLSVKKRPTLHVTRISEDQEQQRQAMIQKSLASRTSSRAESRNSLLLQESRNSLIPQETHNSLFPQYEEDEREVRTSRSNSAGSLRDEWKEFEANLQRNRSRSLVNHPGLKTSSHGRSDSESSELSVQTPATAELRSHPIHPSPTSKPDFASFLPVDIEASHPQHPIHSGSPPRSHRVSSATLPPPRHSIFPPARGGQQHQRRVTLQEQQLRGQAWI</sequence>
<keyword evidence="4" id="KW-1185">Reference proteome</keyword>
<evidence type="ECO:0000313" key="4">
    <source>
        <dbReference type="Proteomes" id="UP000754883"/>
    </source>
</evidence>